<evidence type="ECO:0000256" key="2">
    <source>
        <dbReference type="ARBA" id="ARBA00023125"/>
    </source>
</evidence>
<dbReference type="InterPro" id="IPR023187">
    <property type="entry name" value="Tscrpt_reg_MarR-type_CS"/>
</dbReference>
<evidence type="ECO:0000256" key="3">
    <source>
        <dbReference type="ARBA" id="ARBA00023163"/>
    </source>
</evidence>
<dbReference type="Pfam" id="PF01047">
    <property type="entry name" value="MarR"/>
    <property type="match status" value="1"/>
</dbReference>
<dbReference type="Proteomes" id="UP000680638">
    <property type="component" value="Unassembled WGS sequence"/>
</dbReference>
<dbReference type="PANTHER" id="PTHR35790">
    <property type="entry name" value="HTH-TYPE TRANSCRIPTIONAL REGULATOR PCHR"/>
    <property type="match status" value="1"/>
</dbReference>
<gene>
    <name evidence="5" type="primary">yvmB</name>
    <name evidence="5" type="ORF">J21TS3_29010</name>
</gene>
<keyword evidence="2" id="KW-0238">DNA-binding</keyword>
<dbReference type="InterPro" id="IPR000835">
    <property type="entry name" value="HTH_MarR-typ"/>
</dbReference>
<evidence type="ECO:0000313" key="6">
    <source>
        <dbReference type="Proteomes" id="UP000680638"/>
    </source>
</evidence>
<evidence type="ECO:0000313" key="5">
    <source>
        <dbReference type="EMBL" id="GIO68080.1"/>
    </source>
</evidence>
<dbReference type="Gene3D" id="1.10.10.10">
    <property type="entry name" value="Winged helix-like DNA-binding domain superfamily/Winged helix DNA-binding domain"/>
    <property type="match status" value="1"/>
</dbReference>
<keyword evidence="3" id="KW-0804">Transcription</keyword>
<dbReference type="InterPro" id="IPR036390">
    <property type="entry name" value="WH_DNA-bd_sf"/>
</dbReference>
<proteinExistence type="predicted"/>
<reference evidence="5 6" key="1">
    <citation type="submission" date="2021-03" db="EMBL/GenBank/DDBJ databases">
        <title>Antimicrobial resistance genes in bacteria isolated from Japanese honey, and their potential for conferring macrolide and lincosamide resistance in the American foulbrood pathogen Paenibacillus larvae.</title>
        <authorList>
            <person name="Okamoto M."/>
            <person name="Kumagai M."/>
            <person name="Kanamori H."/>
            <person name="Takamatsu D."/>
        </authorList>
    </citation>
    <scope>NUCLEOTIDE SEQUENCE [LARGE SCALE GENOMIC DNA]</scope>
    <source>
        <strain evidence="5 6">J21TS3</strain>
    </source>
</reference>
<comment type="caution">
    <text evidence="5">The sequence shown here is derived from an EMBL/GenBank/DDBJ whole genome shotgun (WGS) entry which is preliminary data.</text>
</comment>
<name>A0ABQ4LXR3_9BACL</name>
<dbReference type="EMBL" id="BORW01000014">
    <property type="protein sequence ID" value="GIO68080.1"/>
    <property type="molecule type" value="Genomic_DNA"/>
</dbReference>
<organism evidence="5 6">
    <name type="scientific">Paenibacillus cookii</name>
    <dbReference type="NCBI Taxonomy" id="157839"/>
    <lineage>
        <taxon>Bacteria</taxon>
        <taxon>Bacillati</taxon>
        <taxon>Bacillota</taxon>
        <taxon>Bacilli</taxon>
        <taxon>Bacillales</taxon>
        <taxon>Paenibacillaceae</taxon>
        <taxon>Paenibacillus</taxon>
    </lineage>
</organism>
<dbReference type="PROSITE" id="PS50995">
    <property type="entry name" value="HTH_MARR_2"/>
    <property type="match status" value="1"/>
</dbReference>
<accession>A0ABQ4LXR3</accession>
<sequence length="167" mass="19272">MNVEHADDLKKAIFGLHWKFIHLTEEYESQEHANLAEQARACGITDCPDSVTSIHVVDCIGKHEPINNTAIAERMELSKASITKISAKLVDHGFITRARMPDNKKEIYFHLTPKGKKLYELHDKMHRAGEERFNRFLSRYSGAELDFIRIFFEDAVNEVENAIQKEM</sequence>
<dbReference type="SMART" id="SM00347">
    <property type="entry name" value="HTH_MARR"/>
    <property type="match status" value="1"/>
</dbReference>
<feature type="domain" description="HTH marR-type" evidence="4">
    <location>
        <begin position="6"/>
        <end position="157"/>
    </location>
</feature>
<keyword evidence="1" id="KW-0805">Transcription regulation</keyword>
<keyword evidence="6" id="KW-1185">Reference proteome</keyword>
<dbReference type="PANTHER" id="PTHR35790:SF4">
    <property type="entry name" value="HTH-TYPE TRANSCRIPTIONAL REGULATOR PCHR"/>
    <property type="match status" value="1"/>
</dbReference>
<protein>
    <submittedName>
        <fullName evidence="5">HTH-type transcriptional regulator YvmB</fullName>
    </submittedName>
</protein>
<evidence type="ECO:0000256" key="1">
    <source>
        <dbReference type="ARBA" id="ARBA00023015"/>
    </source>
</evidence>
<dbReference type="InterPro" id="IPR052067">
    <property type="entry name" value="Metal_resp_HTH_trans_reg"/>
</dbReference>
<evidence type="ECO:0000259" key="4">
    <source>
        <dbReference type="PROSITE" id="PS50995"/>
    </source>
</evidence>
<dbReference type="SUPFAM" id="SSF46785">
    <property type="entry name" value="Winged helix' DNA-binding domain"/>
    <property type="match status" value="1"/>
</dbReference>
<dbReference type="PROSITE" id="PS01117">
    <property type="entry name" value="HTH_MARR_1"/>
    <property type="match status" value="1"/>
</dbReference>
<dbReference type="InterPro" id="IPR036388">
    <property type="entry name" value="WH-like_DNA-bd_sf"/>
</dbReference>